<dbReference type="InterPro" id="IPR025419">
    <property type="entry name" value="DUF4142"/>
</dbReference>
<dbReference type="EMBL" id="CP017141">
    <property type="protein sequence ID" value="AOM79659.1"/>
    <property type="molecule type" value="Genomic_DNA"/>
</dbReference>
<feature type="domain" description="DUF4142" evidence="1">
    <location>
        <begin position="60"/>
        <end position="191"/>
    </location>
</feature>
<sequence>MKNYLKNLLPVCLLIGLQSCGNAERNGRDETANEITDSLSDTTQRAKAINADVDLNGDAKVFTLSAAVGGMMEVEAAGIALKKSKNKMVKDFATRMLKDHGFANTELKGIAETKGLQLARTLPTEMAAHLEKLNSLEDRAFDVQYMRMMINDHEKTVQLFTEGGRLADQELRAFAVKTLPLIQQHYQSAVEIGKSINISNANNGDDLLGISPAKVEKK</sequence>
<keyword evidence="3" id="KW-1185">Reference proteome</keyword>
<organism evidence="2 3">
    <name type="scientific">Pedobacter steynii</name>
    <dbReference type="NCBI Taxonomy" id="430522"/>
    <lineage>
        <taxon>Bacteria</taxon>
        <taxon>Pseudomonadati</taxon>
        <taxon>Bacteroidota</taxon>
        <taxon>Sphingobacteriia</taxon>
        <taxon>Sphingobacteriales</taxon>
        <taxon>Sphingobacteriaceae</taxon>
        <taxon>Pedobacter</taxon>
    </lineage>
</organism>
<protein>
    <recommendedName>
        <fullName evidence="1">DUF4142 domain-containing protein</fullName>
    </recommendedName>
</protein>
<proteinExistence type="predicted"/>
<dbReference type="InterPro" id="IPR012347">
    <property type="entry name" value="Ferritin-like"/>
</dbReference>
<dbReference type="Pfam" id="PF13628">
    <property type="entry name" value="DUF4142"/>
    <property type="match status" value="1"/>
</dbReference>
<dbReference type="PANTHER" id="PTHR38593:SF1">
    <property type="entry name" value="BLR2558 PROTEIN"/>
    <property type="match status" value="1"/>
</dbReference>
<evidence type="ECO:0000313" key="3">
    <source>
        <dbReference type="Proteomes" id="UP000094313"/>
    </source>
</evidence>
<evidence type="ECO:0000313" key="2">
    <source>
        <dbReference type="EMBL" id="AOM79659.1"/>
    </source>
</evidence>
<dbReference type="KEGG" id="psty:BFS30_22370"/>
<name>A0A1D7QM11_9SPHI</name>
<dbReference type="OrthoDB" id="883203at2"/>
<dbReference type="PANTHER" id="PTHR38593">
    <property type="entry name" value="BLR2558 PROTEIN"/>
    <property type="match status" value="1"/>
</dbReference>
<dbReference type="Gene3D" id="1.20.1260.10">
    <property type="match status" value="1"/>
</dbReference>
<dbReference type="Proteomes" id="UP000094313">
    <property type="component" value="Chromosome"/>
</dbReference>
<reference evidence="2 3" key="1">
    <citation type="submission" date="2016-08" db="EMBL/GenBank/DDBJ databases">
        <authorList>
            <person name="Seilhamer J.J."/>
        </authorList>
    </citation>
    <scope>NUCLEOTIDE SEQUENCE [LARGE SCALE GENOMIC DNA]</scope>
    <source>
        <strain evidence="2 3">DX4</strain>
    </source>
</reference>
<accession>A0A1D7QM11</accession>
<gene>
    <name evidence="2" type="ORF">BFS30_22370</name>
</gene>
<dbReference type="RefSeq" id="WP_069381321.1">
    <property type="nucleotide sequence ID" value="NZ_CP017141.1"/>
</dbReference>
<dbReference type="AlphaFoldDB" id="A0A1D7QM11"/>
<dbReference type="PROSITE" id="PS51257">
    <property type="entry name" value="PROKAR_LIPOPROTEIN"/>
    <property type="match status" value="1"/>
</dbReference>
<evidence type="ECO:0000259" key="1">
    <source>
        <dbReference type="Pfam" id="PF13628"/>
    </source>
</evidence>